<dbReference type="EMBL" id="CP036401">
    <property type="protein sequence ID" value="QBI05269.1"/>
    <property type="molecule type" value="Genomic_DNA"/>
</dbReference>
<evidence type="ECO:0000313" key="4">
    <source>
        <dbReference type="Proteomes" id="UP000292307"/>
    </source>
</evidence>
<evidence type="ECO:0000259" key="2">
    <source>
        <dbReference type="PROSITE" id="PS51724"/>
    </source>
</evidence>
<organism evidence="3 4">
    <name type="scientific">Pseudoduganella albidiflava</name>
    <dbReference type="NCBI Taxonomy" id="321983"/>
    <lineage>
        <taxon>Bacteria</taxon>
        <taxon>Pseudomonadati</taxon>
        <taxon>Pseudomonadota</taxon>
        <taxon>Betaproteobacteria</taxon>
        <taxon>Burkholderiales</taxon>
        <taxon>Oxalobacteraceae</taxon>
        <taxon>Telluria group</taxon>
        <taxon>Pseudoduganella</taxon>
    </lineage>
</organism>
<evidence type="ECO:0000256" key="1">
    <source>
        <dbReference type="SAM" id="SignalP"/>
    </source>
</evidence>
<dbReference type="InterPro" id="IPR007730">
    <property type="entry name" value="SPOR-like_dom"/>
</dbReference>
<name>A0ABX5S5N5_9BURK</name>
<keyword evidence="1" id="KW-0732">Signal</keyword>
<feature type="domain" description="SPOR" evidence="2">
    <location>
        <begin position="114"/>
        <end position="192"/>
    </location>
</feature>
<dbReference type="PROSITE" id="PS51724">
    <property type="entry name" value="SPOR"/>
    <property type="match status" value="1"/>
</dbReference>
<feature type="signal peptide" evidence="1">
    <location>
        <begin position="1"/>
        <end position="17"/>
    </location>
</feature>
<dbReference type="Proteomes" id="UP000292307">
    <property type="component" value="Chromosome"/>
</dbReference>
<protein>
    <submittedName>
        <fullName evidence="3">SPOR domain-containing protein</fullName>
    </submittedName>
</protein>
<sequence>MLKFCFFALLAVNVALFAVGQGYVGNVADGEREPGRLARQLNTKALKVIPPAQANAAAAAAAPPEPPGPPPKDEAVAVACIEIGNFMLAEARRFEAELAPLQLGDRQSRRNVPGQEVSSYVVNIPPFANREAANRKAADLRAKGVDNFYIIPDNQPMRLAISLGVFKQEAAAQTQLAALVKQGVTGVRITPRYAPSKQLVFQFRDIGTTTRARLEKIATGFKGQQLRKCQ</sequence>
<keyword evidence="4" id="KW-1185">Reference proteome</keyword>
<reference evidence="3 4" key="1">
    <citation type="submission" date="2019-02" db="EMBL/GenBank/DDBJ databases">
        <title>Draft Genome Sequences of Six Type Strains of the Genus Massilia.</title>
        <authorList>
            <person name="Miess H."/>
            <person name="Frediansyhah A."/>
            <person name="Gross H."/>
        </authorList>
    </citation>
    <scope>NUCLEOTIDE SEQUENCE [LARGE SCALE GENOMIC DNA]</scope>
    <source>
        <strain evidence="3 4">DSM 17472</strain>
    </source>
</reference>
<feature type="chain" id="PRO_5046051333" evidence="1">
    <location>
        <begin position="18"/>
        <end position="230"/>
    </location>
</feature>
<proteinExistence type="predicted"/>
<dbReference type="Pfam" id="PF05036">
    <property type="entry name" value="SPOR"/>
    <property type="match status" value="1"/>
</dbReference>
<evidence type="ECO:0000313" key="3">
    <source>
        <dbReference type="EMBL" id="QBI05269.1"/>
    </source>
</evidence>
<gene>
    <name evidence="3" type="ORF">EYF70_24675</name>
</gene>
<accession>A0ABX5S5N5</accession>